<dbReference type="EMBL" id="JBHTBS010000001">
    <property type="protein sequence ID" value="MFC7335931.1"/>
    <property type="molecule type" value="Genomic_DNA"/>
</dbReference>
<sequence>MNIDNSQTFNDRLSQWIASQGFWFQLRYSMSSGSGWSVAVFHLVKLGARVLVLLLVVAVIFAFYLSKRIDSEGFKEKLSERFITEMSASDAEIVGFERVQGRAKIRRIGAEGTPSSFFQTLEAGNLSFKMGYLDGFSGDWDAGIIEGNWIDVQVKAGANSGEEASAAAESLFKRRRQFEVMGLDFSTARVTWGYDKRVGEIEGSKLTANRVSEGWRFNFKGGRFTQNWIHDFQIEEIAMLCTPTELIIEKGILLADDGRVELKDVKIEGGELPQVSGRLVLTSVPIEKLVPENVLERVSGKISGELELSGSTNTTEGLSLQGPITLGERDSIQIRDEFPILEALDLVDNFNSYKRVVFEQGSFNLKTGGGEMVIAGMNLEARDFMSIEGRLEARYPTDEEIAKSIGENAASMLEQMDGEEKEAQRKKDITLKRAGDAAKDDKSKENLGENTQFFAGLASKRDEETIRRAAARRARTILNFEGGIRLTIPGDAFDRSRILRDRYPVDPATGRIGIDVRLSGSMPELTLPLAEEIVEDGRSNE</sequence>
<protein>
    <recommendedName>
        <fullName evidence="5">AsmA-like C-terminal domain-containing protein</fullName>
    </recommendedName>
</protein>
<feature type="region of interest" description="Disordered" evidence="1">
    <location>
        <begin position="414"/>
        <end position="445"/>
    </location>
</feature>
<accession>A0ABW2L463</accession>
<name>A0ABW2L463_9BACT</name>
<organism evidence="3 4">
    <name type="scientific">Haloferula chungangensis</name>
    <dbReference type="NCBI Taxonomy" id="1048331"/>
    <lineage>
        <taxon>Bacteria</taxon>
        <taxon>Pseudomonadati</taxon>
        <taxon>Verrucomicrobiota</taxon>
        <taxon>Verrucomicrobiia</taxon>
        <taxon>Verrucomicrobiales</taxon>
        <taxon>Verrucomicrobiaceae</taxon>
        <taxon>Haloferula</taxon>
    </lineage>
</organism>
<proteinExistence type="predicted"/>
<evidence type="ECO:0000256" key="2">
    <source>
        <dbReference type="SAM" id="Phobius"/>
    </source>
</evidence>
<dbReference type="RefSeq" id="WP_379708532.1">
    <property type="nucleotide sequence ID" value="NZ_JBHTBS010000001.1"/>
</dbReference>
<keyword evidence="2" id="KW-1133">Transmembrane helix</keyword>
<feature type="compositionally biased region" description="Basic and acidic residues" evidence="1">
    <location>
        <begin position="421"/>
        <end position="445"/>
    </location>
</feature>
<keyword evidence="2" id="KW-0812">Transmembrane</keyword>
<evidence type="ECO:0000313" key="4">
    <source>
        <dbReference type="Proteomes" id="UP001596472"/>
    </source>
</evidence>
<reference evidence="4" key="1">
    <citation type="journal article" date="2019" name="Int. J. Syst. Evol. Microbiol.">
        <title>The Global Catalogue of Microorganisms (GCM) 10K type strain sequencing project: providing services to taxonomists for standard genome sequencing and annotation.</title>
        <authorList>
            <consortium name="The Broad Institute Genomics Platform"/>
            <consortium name="The Broad Institute Genome Sequencing Center for Infectious Disease"/>
            <person name="Wu L."/>
            <person name="Ma J."/>
        </authorList>
    </citation>
    <scope>NUCLEOTIDE SEQUENCE [LARGE SCALE GENOMIC DNA]</scope>
    <source>
        <strain evidence="4">CGMCC 4.1467</strain>
    </source>
</reference>
<evidence type="ECO:0008006" key="5">
    <source>
        <dbReference type="Google" id="ProtNLM"/>
    </source>
</evidence>
<evidence type="ECO:0000256" key="1">
    <source>
        <dbReference type="SAM" id="MobiDB-lite"/>
    </source>
</evidence>
<dbReference type="Proteomes" id="UP001596472">
    <property type="component" value="Unassembled WGS sequence"/>
</dbReference>
<keyword evidence="4" id="KW-1185">Reference proteome</keyword>
<evidence type="ECO:0000313" key="3">
    <source>
        <dbReference type="EMBL" id="MFC7335931.1"/>
    </source>
</evidence>
<keyword evidence="2" id="KW-0472">Membrane</keyword>
<gene>
    <name evidence="3" type="ORF">ACFQY0_01975</name>
</gene>
<feature type="transmembrane region" description="Helical" evidence="2">
    <location>
        <begin position="46"/>
        <end position="65"/>
    </location>
</feature>
<comment type="caution">
    <text evidence="3">The sequence shown here is derived from an EMBL/GenBank/DDBJ whole genome shotgun (WGS) entry which is preliminary data.</text>
</comment>